<evidence type="ECO:0000313" key="6">
    <source>
        <dbReference type="EMBL" id="GGF04819.1"/>
    </source>
</evidence>
<dbReference type="InterPro" id="IPR051795">
    <property type="entry name" value="Glycosyl_Hydrlase_43"/>
</dbReference>
<reference evidence="7" key="1">
    <citation type="journal article" date="2019" name="Int. J. Syst. Evol. Microbiol.">
        <title>The Global Catalogue of Microorganisms (GCM) 10K type strain sequencing project: providing services to taxonomists for standard genome sequencing and annotation.</title>
        <authorList>
            <consortium name="The Broad Institute Genomics Platform"/>
            <consortium name="The Broad Institute Genome Sequencing Center for Infectious Disease"/>
            <person name="Wu L."/>
            <person name="Ma J."/>
        </authorList>
    </citation>
    <scope>NUCLEOTIDE SEQUENCE [LARGE SCALE GENOMIC DNA]</scope>
    <source>
        <strain evidence="7">CGMCC 1.16060</strain>
    </source>
</reference>
<keyword evidence="7" id="KW-1185">Reference proteome</keyword>
<dbReference type="Pfam" id="PF04616">
    <property type="entry name" value="Glyco_hydro_43"/>
    <property type="match status" value="1"/>
</dbReference>
<evidence type="ECO:0000256" key="2">
    <source>
        <dbReference type="ARBA" id="ARBA00022801"/>
    </source>
</evidence>
<evidence type="ECO:0000256" key="1">
    <source>
        <dbReference type="ARBA" id="ARBA00009865"/>
    </source>
</evidence>
<evidence type="ECO:0000313" key="7">
    <source>
        <dbReference type="Proteomes" id="UP000655016"/>
    </source>
</evidence>
<dbReference type="InterPro" id="IPR006710">
    <property type="entry name" value="Glyco_hydro_43"/>
</dbReference>
<feature type="chain" id="PRO_5045275860" description="Glycosyl hydrolases family 43" evidence="5">
    <location>
        <begin position="31"/>
        <end position="425"/>
    </location>
</feature>
<dbReference type="Proteomes" id="UP000655016">
    <property type="component" value="Unassembled WGS sequence"/>
</dbReference>
<comment type="caution">
    <text evidence="6">The sequence shown here is derived from an EMBL/GenBank/DDBJ whole genome shotgun (WGS) entry which is preliminary data.</text>
</comment>
<feature type="signal peptide" evidence="5">
    <location>
        <begin position="1"/>
        <end position="30"/>
    </location>
</feature>
<dbReference type="InterPro" id="IPR023296">
    <property type="entry name" value="Glyco_hydro_beta-prop_sf"/>
</dbReference>
<proteinExistence type="inferred from homology"/>
<organism evidence="6 7">
    <name type="scientific">Flavobacterium limi</name>
    <dbReference type="NCBI Taxonomy" id="2045105"/>
    <lineage>
        <taxon>Bacteria</taxon>
        <taxon>Pseudomonadati</taxon>
        <taxon>Bacteroidota</taxon>
        <taxon>Flavobacteriia</taxon>
        <taxon>Flavobacteriales</taxon>
        <taxon>Flavobacteriaceae</taxon>
        <taxon>Flavobacterium</taxon>
    </lineage>
</organism>
<evidence type="ECO:0000256" key="3">
    <source>
        <dbReference type="ARBA" id="ARBA00023295"/>
    </source>
</evidence>
<dbReference type="PANTHER" id="PTHR42812:SF14">
    <property type="entry name" value="SECRETED PROTEIN"/>
    <property type="match status" value="1"/>
</dbReference>
<protein>
    <recommendedName>
        <fullName evidence="8">Glycosyl hydrolases family 43</fullName>
    </recommendedName>
</protein>
<keyword evidence="5" id="KW-0732">Signal</keyword>
<dbReference type="RefSeq" id="WP_163393462.1">
    <property type="nucleotide sequence ID" value="NZ_BMKP01000002.1"/>
</dbReference>
<dbReference type="PANTHER" id="PTHR42812">
    <property type="entry name" value="BETA-XYLOSIDASE"/>
    <property type="match status" value="1"/>
</dbReference>
<evidence type="ECO:0000256" key="4">
    <source>
        <dbReference type="RuleBase" id="RU361187"/>
    </source>
</evidence>
<evidence type="ECO:0000256" key="5">
    <source>
        <dbReference type="SAM" id="SignalP"/>
    </source>
</evidence>
<comment type="similarity">
    <text evidence="1 4">Belongs to the glycosyl hydrolase 43 family.</text>
</comment>
<dbReference type="EMBL" id="BMKP01000002">
    <property type="protein sequence ID" value="GGF04819.1"/>
    <property type="molecule type" value="Genomic_DNA"/>
</dbReference>
<accession>A0ABQ1TVP6</accession>
<keyword evidence="2 4" id="KW-0378">Hydrolase</keyword>
<dbReference type="SUPFAM" id="SSF75005">
    <property type="entry name" value="Arabinanase/levansucrase/invertase"/>
    <property type="match status" value="1"/>
</dbReference>
<dbReference type="Gene3D" id="2.115.10.20">
    <property type="entry name" value="Glycosyl hydrolase domain, family 43"/>
    <property type="match status" value="1"/>
</dbReference>
<evidence type="ECO:0008006" key="8">
    <source>
        <dbReference type="Google" id="ProtNLM"/>
    </source>
</evidence>
<name>A0ABQ1TVP6_9FLAO</name>
<sequence length="425" mass="47807">MIFSNKKAFLNSKGVFLTLAGIIFSANGFAQEKYVAPQSEKDWALKYQSVSGPGVPVQGDGLGGWRSGTDGVYYEGPHPRPEYNLKFQGKAKGTAVEKGLVPPILPAIELHLRDGVVTLGHDGNYYLTGSSGDNIWGFTKGVELWKSPDLRKWTYLGLVWDIDKEAEEWVKEWRKHPRQAVRAVWAPEIHYIKKNYYICFSMCPDGIGILKSSTGKPEGPYVSAFTEKGSIVSGIDPTLFEDTDGKVYFTYGAGKEIALLKDDLSGFAAPFKKIDFTEPDHDPAHHAEKCSRRGMNDLGHEGAVLFKRNGKYYLGAADDYEGRYSTCIAISDNIYGPYVKRHESIPCGGGTGFFKDKNGDWWSSYFGNDSQSHFREKIGFIKASFTADGMIYPAKDQPFVKKEKQQEWLEKWKKIWKDKYNQTKK</sequence>
<dbReference type="CDD" id="cd08986">
    <property type="entry name" value="GH43-like"/>
    <property type="match status" value="1"/>
</dbReference>
<gene>
    <name evidence="6" type="ORF">GCM10011518_12570</name>
</gene>
<keyword evidence="3 4" id="KW-0326">Glycosidase</keyword>